<keyword evidence="4 11" id="KW-0808">Transferase</keyword>
<dbReference type="PANTHER" id="PTHR48090">
    <property type="entry name" value="UNDECAPRENYL-PHOSPHATE 4-DEOXY-4-FORMAMIDO-L-ARABINOSE TRANSFERASE-RELATED"/>
    <property type="match status" value="1"/>
</dbReference>
<evidence type="ECO:0000256" key="1">
    <source>
        <dbReference type="ARBA" id="ARBA00004651"/>
    </source>
</evidence>
<feature type="transmembrane region" description="Helical" evidence="9">
    <location>
        <begin position="260"/>
        <end position="285"/>
    </location>
</feature>
<keyword evidence="6 9" id="KW-1133">Transmembrane helix</keyword>
<dbReference type="OrthoDB" id="9811884at2"/>
<evidence type="ECO:0000313" key="12">
    <source>
        <dbReference type="Proteomes" id="UP000030512"/>
    </source>
</evidence>
<dbReference type="InterPro" id="IPR001173">
    <property type="entry name" value="Glyco_trans_2-like"/>
</dbReference>
<dbReference type="Proteomes" id="UP000030512">
    <property type="component" value="Chromosome"/>
</dbReference>
<dbReference type="SUPFAM" id="SSF53448">
    <property type="entry name" value="Nucleotide-diphospho-sugar transferases"/>
    <property type="match status" value="1"/>
</dbReference>
<evidence type="ECO:0000256" key="9">
    <source>
        <dbReference type="SAM" id="Phobius"/>
    </source>
</evidence>
<name>A0A126T585_9GAMM</name>
<keyword evidence="7 9" id="KW-0472">Membrane</keyword>
<evidence type="ECO:0000256" key="7">
    <source>
        <dbReference type="ARBA" id="ARBA00023136"/>
    </source>
</evidence>
<evidence type="ECO:0000256" key="3">
    <source>
        <dbReference type="ARBA" id="ARBA00022676"/>
    </source>
</evidence>
<dbReference type="Gene3D" id="3.90.550.10">
    <property type="entry name" value="Spore Coat Polysaccharide Biosynthesis Protein SpsA, Chain A"/>
    <property type="match status" value="1"/>
</dbReference>
<dbReference type="CDD" id="cd04187">
    <property type="entry name" value="DPM1_like_bac"/>
    <property type="match status" value="1"/>
</dbReference>
<dbReference type="AlphaFoldDB" id="A0A126T585"/>
<evidence type="ECO:0000256" key="2">
    <source>
        <dbReference type="ARBA" id="ARBA00022475"/>
    </source>
</evidence>
<dbReference type="Pfam" id="PF00535">
    <property type="entry name" value="Glycos_transf_2"/>
    <property type="match status" value="1"/>
</dbReference>
<evidence type="ECO:0000256" key="4">
    <source>
        <dbReference type="ARBA" id="ARBA00022679"/>
    </source>
</evidence>
<dbReference type="PANTHER" id="PTHR48090:SF1">
    <property type="entry name" value="PROPHAGE BACTOPRENOL GLUCOSYL TRANSFERASE HOMOLOG"/>
    <property type="match status" value="1"/>
</dbReference>
<dbReference type="STRING" id="1538553.JT25_012195"/>
<evidence type="ECO:0000256" key="6">
    <source>
        <dbReference type="ARBA" id="ARBA00022989"/>
    </source>
</evidence>
<gene>
    <name evidence="11" type="ORF">JT25_012195</name>
</gene>
<keyword evidence="2" id="KW-1003">Cell membrane</keyword>
<feature type="domain" description="Glycosyltransferase 2-like" evidence="10">
    <location>
        <begin position="3"/>
        <end position="165"/>
    </location>
</feature>
<comment type="subcellular location">
    <subcellularLocation>
        <location evidence="1">Cell membrane</location>
        <topology evidence="1">Multi-pass membrane protein</topology>
    </subcellularLocation>
</comment>
<reference evidence="11 12" key="1">
    <citation type="journal article" date="2015" name="Environ. Microbiol.">
        <title>Methane oxidation coupled to nitrate reduction under hypoxia by the Gammaproteobacterium Methylomonas denitrificans, sp. nov. type strain FJG1.</title>
        <authorList>
            <person name="Kits K.D."/>
            <person name="Klotz M.G."/>
            <person name="Stein L.Y."/>
        </authorList>
    </citation>
    <scope>NUCLEOTIDE SEQUENCE [LARGE SCALE GENOMIC DNA]</scope>
    <source>
        <strain evidence="11 12">FJG1</strain>
    </source>
</reference>
<dbReference type="GO" id="GO:0005886">
    <property type="term" value="C:plasma membrane"/>
    <property type="evidence" value="ECO:0007669"/>
    <property type="project" value="UniProtKB-SubCell"/>
</dbReference>
<proteinExistence type="inferred from homology"/>
<keyword evidence="3" id="KW-0328">Glycosyltransferase</keyword>
<evidence type="ECO:0000313" key="11">
    <source>
        <dbReference type="EMBL" id="AMK77232.1"/>
    </source>
</evidence>
<evidence type="ECO:0000259" key="10">
    <source>
        <dbReference type="Pfam" id="PF00535"/>
    </source>
</evidence>
<evidence type="ECO:0000256" key="8">
    <source>
        <dbReference type="ARBA" id="ARBA00038152"/>
    </source>
</evidence>
<keyword evidence="12" id="KW-1185">Reference proteome</keyword>
<comment type="similarity">
    <text evidence="8">Belongs to the glycosyltransferase 2 family. GtrB subfamily.</text>
</comment>
<dbReference type="RefSeq" id="WP_062328741.1">
    <property type="nucleotide sequence ID" value="NZ_CP014476.1"/>
</dbReference>
<keyword evidence="5 9" id="KW-0812">Transmembrane</keyword>
<organism evidence="11 12">
    <name type="scientific">Methylomonas denitrificans</name>
    <dbReference type="NCBI Taxonomy" id="1538553"/>
    <lineage>
        <taxon>Bacteria</taxon>
        <taxon>Pseudomonadati</taxon>
        <taxon>Pseudomonadota</taxon>
        <taxon>Gammaproteobacteria</taxon>
        <taxon>Methylococcales</taxon>
        <taxon>Methylococcaceae</taxon>
        <taxon>Methylomonas</taxon>
    </lineage>
</organism>
<sequence>MLSIIVPAYNEEEVLYEFYRRITGVLEGLGLPYELVFVNDGSRDDTLALLESLSRQDDRVVVIDLSRNFGKEIAVSAGIDFARGEAIVIIDADLQDPPELIPALVEQWRNGYDNIYARRISRDGESIIKKTTSFLFYRFIRGMTQIDIPADTGDFRLLSRRAVDALKQLPERNRFMKGLYAWIGYPAIAVDYKRDPRYAGETKWNYWKLWNFALEGITSFTEIPLKLASYIGGFVAFMAFCYGAYIIVDTIVFGNDVAGYPSLIVTILFLGGIQLIFIGILGEYLGRAFSETKRRPLYFVNKIIKK</sequence>
<dbReference type="InterPro" id="IPR029044">
    <property type="entry name" value="Nucleotide-diphossugar_trans"/>
</dbReference>
<dbReference type="FunFam" id="3.90.550.10:FF:000079">
    <property type="entry name" value="Probable glycosyl transferase"/>
    <property type="match status" value="1"/>
</dbReference>
<evidence type="ECO:0000256" key="5">
    <source>
        <dbReference type="ARBA" id="ARBA00022692"/>
    </source>
</evidence>
<protein>
    <submittedName>
        <fullName evidence="11">Glycosyl transferase family 2</fullName>
    </submittedName>
</protein>
<dbReference type="EMBL" id="CP014476">
    <property type="protein sequence ID" value="AMK77232.1"/>
    <property type="molecule type" value="Genomic_DNA"/>
</dbReference>
<dbReference type="GO" id="GO:0016757">
    <property type="term" value="F:glycosyltransferase activity"/>
    <property type="evidence" value="ECO:0007669"/>
    <property type="project" value="UniProtKB-KW"/>
</dbReference>
<dbReference type="KEGG" id="mdn:JT25_012195"/>
<feature type="transmembrane region" description="Helical" evidence="9">
    <location>
        <begin position="227"/>
        <end position="248"/>
    </location>
</feature>
<dbReference type="InterPro" id="IPR050256">
    <property type="entry name" value="Glycosyltransferase_2"/>
</dbReference>
<accession>A0A126T585</accession>